<accession>A0A1E3VR36</accession>
<evidence type="ECO:0000313" key="3">
    <source>
        <dbReference type="Proteomes" id="UP000094472"/>
    </source>
</evidence>
<dbReference type="Gene3D" id="2.40.128.130">
    <property type="entry name" value="Autotransporter beta-domain"/>
    <property type="match status" value="1"/>
</dbReference>
<dbReference type="Pfam" id="PF03797">
    <property type="entry name" value="Autotransporter"/>
    <property type="match status" value="1"/>
</dbReference>
<proteinExistence type="predicted"/>
<organism evidence="2 3">
    <name type="scientific">Methyloceanibacter superfactus</name>
    <dbReference type="NCBI Taxonomy" id="1774969"/>
    <lineage>
        <taxon>Bacteria</taxon>
        <taxon>Pseudomonadati</taxon>
        <taxon>Pseudomonadota</taxon>
        <taxon>Alphaproteobacteria</taxon>
        <taxon>Hyphomicrobiales</taxon>
        <taxon>Hyphomicrobiaceae</taxon>
        <taxon>Methyloceanibacter</taxon>
    </lineage>
</organism>
<keyword evidence="3" id="KW-1185">Reference proteome</keyword>
<gene>
    <name evidence="2" type="ORF">AUC69_01835</name>
</gene>
<dbReference type="AlphaFoldDB" id="A0A1E3VR36"/>
<dbReference type="InterPro" id="IPR036709">
    <property type="entry name" value="Autotransporte_beta_dom_sf"/>
</dbReference>
<feature type="domain" description="Autotransporter" evidence="1">
    <location>
        <begin position="377"/>
        <end position="656"/>
    </location>
</feature>
<protein>
    <recommendedName>
        <fullName evidence="1">Autotransporter domain-containing protein</fullName>
    </recommendedName>
</protein>
<dbReference type="SMART" id="SM00869">
    <property type="entry name" value="Autotransporter"/>
    <property type="match status" value="1"/>
</dbReference>
<dbReference type="STRING" id="1774969.AUC69_01835"/>
<comment type="caution">
    <text evidence="2">The sequence shown here is derived from an EMBL/GenBank/DDBJ whole genome shotgun (WGS) entry which is preliminary data.</text>
</comment>
<dbReference type="Proteomes" id="UP000094472">
    <property type="component" value="Unassembled WGS sequence"/>
</dbReference>
<dbReference type="PROSITE" id="PS51208">
    <property type="entry name" value="AUTOTRANSPORTER"/>
    <property type="match status" value="1"/>
</dbReference>
<dbReference type="SUPFAM" id="SSF103515">
    <property type="entry name" value="Autotransporter"/>
    <property type="match status" value="1"/>
</dbReference>
<dbReference type="InterPro" id="IPR005546">
    <property type="entry name" value="Autotransporte_beta"/>
</dbReference>
<sequence>MTVKQTGNITTSGHYAYGISAFTLGGALTVNHTGTIRTSGRYADGIYAEICCGGPISITQSGDITVTGNGSDAIDVNAGYGESFVTIKRGSTITGGPGSGDGIDFDGGTTNRLFNFGTITTMGENAIEGEGPGAEIVNNYGTVTGNVHLGPGANRFNNRSGGLFNTGTVAFIGDGNLLRNAGTLAPGGVGKVRTTALTGNMVQTSGGTFAVDLNLGNATTDRVNVSGTAKLDGTVKVAVQNPALLKQEFVILSADGGTTDNGLGLLASPALQAELLFPNANDVVLGIDVNFAPAGLNRNQTHIGNNLNQVLGAGVGTLGPVFGGLFNVFTLNAYADALDQLSPEIYADAEIAALYSAFDFSNSLLSCHVNGMETAAINKEGQCLWVGGKGRFVEGDDTFEDIGFDETAVQFAGGAQFALNPVWRLGLGAGYQSSTLQTNSLAESEGDQLQGGVALKYNPGALLLAGVLSGGHGWYDTTRPMDFGGFTETARADHEIDILQGRLHASYVLGDPGLYYKPMLDAAATGVTLDDVRETGAGGASLLVRGDDHTVFSISPALEVGTEWWWANGTLVRPFLRGGLTWYSEDDVTVSASFSGAPSGVAPFTIAAATDEVQADVAAGIEMIDTEDSALRIFYDGHFGDRIAVHAAGLKASVKF</sequence>
<dbReference type="EMBL" id="LPWF01000033">
    <property type="protein sequence ID" value="ODR95994.1"/>
    <property type="molecule type" value="Genomic_DNA"/>
</dbReference>
<reference evidence="2 3" key="1">
    <citation type="journal article" date="2016" name="Environ. Microbiol.">
        <title>New Methyloceanibacter diversity from North Sea sediments includes methanotroph containing solely the soluble methane monooxygenase.</title>
        <authorList>
            <person name="Vekeman B."/>
            <person name="Kerckhof F.M."/>
            <person name="Cremers G."/>
            <person name="de Vos P."/>
            <person name="Vandamme P."/>
            <person name="Boon N."/>
            <person name="Op den Camp H.J."/>
            <person name="Heylen K."/>
        </authorList>
    </citation>
    <scope>NUCLEOTIDE SEQUENCE [LARGE SCALE GENOMIC DNA]</scope>
    <source>
        <strain evidence="2 3">R-67175</strain>
    </source>
</reference>
<evidence type="ECO:0000259" key="1">
    <source>
        <dbReference type="PROSITE" id="PS51208"/>
    </source>
</evidence>
<evidence type="ECO:0000313" key="2">
    <source>
        <dbReference type="EMBL" id="ODR95994.1"/>
    </source>
</evidence>
<name>A0A1E3VR36_9HYPH</name>